<dbReference type="Gene3D" id="2.30.30.320">
    <property type="entry name" value="DUF1653-like domain"/>
    <property type="match status" value="1"/>
</dbReference>
<feature type="domain" description="DUF1653" evidence="1">
    <location>
        <begin position="9"/>
        <end position="69"/>
    </location>
</feature>
<dbReference type="EMBL" id="CP058554">
    <property type="protein sequence ID" value="QMV75863.1"/>
    <property type="molecule type" value="Genomic_DNA"/>
</dbReference>
<gene>
    <name evidence="2" type="ORF">HS961_20250</name>
</gene>
<organism evidence="2 3">
    <name type="scientific">Comamonas piscis</name>
    <dbReference type="NCBI Taxonomy" id="1562974"/>
    <lineage>
        <taxon>Bacteria</taxon>
        <taxon>Pseudomonadati</taxon>
        <taxon>Pseudomonadota</taxon>
        <taxon>Betaproteobacteria</taxon>
        <taxon>Burkholderiales</taxon>
        <taxon>Comamonadaceae</taxon>
        <taxon>Comamonas</taxon>
    </lineage>
</organism>
<evidence type="ECO:0000259" key="1">
    <source>
        <dbReference type="Pfam" id="PF07866"/>
    </source>
</evidence>
<accession>A0A7G5EPD8</accession>
<proteinExistence type="predicted"/>
<protein>
    <submittedName>
        <fullName evidence="2">DUF1653 domain-containing protein</fullName>
    </submittedName>
</protein>
<keyword evidence="3" id="KW-1185">Reference proteome</keyword>
<dbReference type="InterPro" id="IPR023387">
    <property type="entry name" value="DUF1653-like_dom"/>
</dbReference>
<sequence>MPAPAISPGLYRHYKGQLYQVWQLAQHSETREWLVVYQALYGDFGWWVRPAAMFSEDVEVNGQRQPRFAAYKPQTETPDQV</sequence>
<dbReference type="AlphaFoldDB" id="A0A7G5EPD8"/>
<dbReference type="InterPro" id="IPR037135">
    <property type="entry name" value="DUF1653-like_dom_sf"/>
</dbReference>
<reference evidence="2 3" key="1">
    <citation type="journal article" date="2020" name="G3 (Bethesda)">
        <title>CeMbio - The Caenorhabditis elegans Microbiome Resource.</title>
        <authorList>
            <person name="Dirksen P."/>
            <person name="Assie A."/>
            <person name="Zimmermann J."/>
            <person name="Zhang F."/>
            <person name="Tietje A.M."/>
            <person name="Marsh S.A."/>
            <person name="Felix M.A."/>
            <person name="Shapira M."/>
            <person name="Kaleta C."/>
            <person name="Schulenburg H."/>
            <person name="Samuel B."/>
        </authorList>
    </citation>
    <scope>NUCLEOTIDE SEQUENCE [LARGE SCALE GENOMIC DNA]</scope>
    <source>
        <strain evidence="2 3">BIGb0172</strain>
    </source>
</reference>
<name>A0A7G5EPD8_9BURK</name>
<dbReference type="KEGG" id="cpis:HS961_20250"/>
<dbReference type="Proteomes" id="UP000515240">
    <property type="component" value="Chromosome"/>
</dbReference>
<evidence type="ECO:0000313" key="2">
    <source>
        <dbReference type="EMBL" id="QMV75863.1"/>
    </source>
</evidence>
<evidence type="ECO:0000313" key="3">
    <source>
        <dbReference type="Proteomes" id="UP000515240"/>
    </source>
</evidence>
<dbReference type="Pfam" id="PF07866">
    <property type="entry name" value="DUF1653"/>
    <property type="match status" value="1"/>
</dbReference>